<dbReference type="Gene3D" id="3.40.50.2300">
    <property type="match status" value="1"/>
</dbReference>
<evidence type="ECO:0000256" key="2">
    <source>
        <dbReference type="ARBA" id="ARBA00023125"/>
    </source>
</evidence>
<evidence type="ECO:0000256" key="1">
    <source>
        <dbReference type="ARBA" id="ARBA00018672"/>
    </source>
</evidence>
<dbReference type="SUPFAM" id="SSF48452">
    <property type="entry name" value="TPR-like"/>
    <property type="match status" value="1"/>
</dbReference>
<dbReference type="GO" id="GO:0000160">
    <property type="term" value="P:phosphorelay signal transduction system"/>
    <property type="evidence" value="ECO:0007669"/>
    <property type="project" value="InterPro"/>
</dbReference>
<dbReference type="RefSeq" id="WP_073076160.1">
    <property type="nucleotide sequence ID" value="NZ_FQXV01000001.1"/>
</dbReference>
<dbReference type="GO" id="GO:0006355">
    <property type="term" value="P:regulation of DNA-templated transcription"/>
    <property type="evidence" value="ECO:0007669"/>
    <property type="project" value="InterPro"/>
</dbReference>
<sequence>MKAIVVDDEELARSRLSSLLDKLDDIELCGCFGTAGEALRYLEANDTDVVYLDISMPEMDGMAFANVLLEKGNPARVVFVTGYDAYAVQAFELAAADYLLKPVSRERLEKTVQRLRRLGPSRPFGQKMKVACFGGFSAVVVGDGSSVVNWRSPKTEELFAFLILNKKVSRDDVVNALWDGLAPEKALKNINSTIYYIRKALSPYGLEQCVVTTRKEIRINPELIACDMYEFETLLDGRADHGNQISMLERLAELYRGELFCGKAYEWSFSKAHSLESRYIGALLEGMECYTAERGYEKAEQICKRALEIDPLNEEVCGRLIEIYLKTERENQALRAYNQLEKLLMEELGEKPQYKIRRLLGK</sequence>
<dbReference type="SMART" id="SM01043">
    <property type="entry name" value="BTAD"/>
    <property type="match status" value="1"/>
</dbReference>
<dbReference type="AlphaFoldDB" id="A0A1M5UR32"/>
<proteinExistence type="predicted"/>
<comment type="function">
    <text evidence="3">May play the central regulatory role in sporulation. It may be an element of the effector pathway responsible for the activation of sporulation genes in response to nutritional stress. Spo0A may act in concert with spo0H (a sigma factor) to control the expression of some genes that are critical to the sporulation process.</text>
</comment>
<dbReference type="STRING" id="1123282.SAMN02745823_00636"/>
<evidence type="ECO:0000313" key="6">
    <source>
        <dbReference type="EMBL" id="SHH65370.1"/>
    </source>
</evidence>
<dbReference type="InterPro" id="IPR051677">
    <property type="entry name" value="AfsR-DnrI-RedD_regulator"/>
</dbReference>
<feature type="modified residue" description="4-aspartylphosphate" evidence="4">
    <location>
        <position position="53"/>
    </location>
</feature>
<dbReference type="Gene3D" id="1.25.40.10">
    <property type="entry name" value="Tetratricopeptide repeat domain"/>
    <property type="match status" value="1"/>
</dbReference>
<dbReference type="Proteomes" id="UP000183995">
    <property type="component" value="Unassembled WGS sequence"/>
</dbReference>
<protein>
    <recommendedName>
        <fullName evidence="1">Stage 0 sporulation protein A homolog</fullName>
    </recommendedName>
</protein>
<keyword evidence="2" id="KW-0238">DNA-binding</keyword>
<dbReference type="OrthoDB" id="3190595at2"/>
<dbReference type="InterPro" id="IPR005158">
    <property type="entry name" value="BTAD"/>
</dbReference>
<keyword evidence="4" id="KW-0597">Phosphoprotein</keyword>
<dbReference type="InterPro" id="IPR016032">
    <property type="entry name" value="Sig_transdc_resp-reg_C-effctor"/>
</dbReference>
<accession>A0A1M5UR32</accession>
<evidence type="ECO:0000256" key="3">
    <source>
        <dbReference type="ARBA" id="ARBA00024867"/>
    </source>
</evidence>
<dbReference type="PANTHER" id="PTHR35807">
    <property type="entry name" value="TRANSCRIPTIONAL REGULATOR REDD-RELATED"/>
    <property type="match status" value="1"/>
</dbReference>
<feature type="domain" description="Response regulatory" evidence="5">
    <location>
        <begin position="2"/>
        <end position="116"/>
    </location>
</feature>
<dbReference type="SUPFAM" id="SSF46894">
    <property type="entry name" value="C-terminal effector domain of the bipartite response regulators"/>
    <property type="match status" value="1"/>
</dbReference>
<evidence type="ECO:0000259" key="5">
    <source>
        <dbReference type="PROSITE" id="PS50110"/>
    </source>
</evidence>
<dbReference type="SUPFAM" id="SSF52172">
    <property type="entry name" value="CheY-like"/>
    <property type="match status" value="1"/>
</dbReference>
<gene>
    <name evidence="6" type="ORF">SAMN02745823_00636</name>
</gene>
<dbReference type="PROSITE" id="PS50110">
    <property type="entry name" value="RESPONSE_REGULATORY"/>
    <property type="match status" value="1"/>
</dbReference>
<dbReference type="Pfam" id="PF03704">
    <property type="entry name" value="BTAD"/>
    <property type="match status" value="1"/>
</dbReference>
<keyword evidence="7" id="KW-1185">Reference proteome</keyword>
<dbReference type="SMART" id="SM00448">
    <property type="entry name" value="REC"/>
    <property type="match status" value="1"/>
</dbReference>
<evidence type="ECO:0000256" key="4">
    <source>
        <dbReference type="PROSITE-ProRule" id="PRU00169"/>
    </source>
</evidence>
<evidence type="ECO:0000313" key="7">
    <source>
        <dbReference type="Proteomes" id="UP000183995"/>
    </source>
</evidence>
<dbReference type="InterPro" id="IPR011006">
    <property type="entry name" value="CheY-like_superfamily"/>
</dbReference>
<organism evidence="6 7">
    <name type="scientific">Sporobacter termitidis DSM 10068</name>
    <dbReference type="NCBI Taxonomy" id="1123282"/>
    <lineage>
        <taxon>Bacteria</taxon>
        <taxon>Bacillati</taxon>
        <taxon>Bacillota</taxon>
        <taxon>Clostridia</taxon>
        <taxon>Eubacteriales</taxon>
        <taxon>Oscillospiraceae</taxon>
        <taxon>Sporobacter</taxon>
    </lineage>
</organism>
<dbReference type="InterPro" id="IPR036388">
    <property type="entry name" value="WH-like_DNA-bd_sf"/>
</dbReference>
<reference evidence="6 7" key="1">
    <citation type="submission" date="2016-11" db="EMBL/GenBank/DDBJ databases">
        <authorList>
            <person name="Jaros S."/>
            <person name="Januszkiewicz K."/>
            <person name="Wedrychowicz H."/>
        </authorList>
    </citation>
    <scope>NUCLEOTIDE SEQUENCE [LARGE SCALE GENOMIC DNA]</scope>
    <source>
        <strain evidence="6 7">DSM 10068</strain>
    </source>
</reference>
<dbReference type="InterPro" id="IPR011990">
    <property type="entry name" value="TPR-like_helical_dom_sf"/>
</dbReference>
<dbReference type="Gene3D" id="1.10.10.10">
    <property type="entry name" value="Winged helix-like DNA-binding domain superfamily/Winged helix DNA-binding domain"/>
    <property type="match status" value="1"/>
</dbReference>
<name>A0A1M5UR32_9FIRM</name>
<dbReference type="GO" id="GO:0003677">
    <property type="term" value="F:DNA binding"/>
    <property type="evidence" value="ECO:0007669"/>
    <property type="project" value="UniProtKB-KW"/>
</dbReference>
<dbReference type="Pfam" id="PF00072">
    <property type="entry name" value="Response_reg"/>
    <property type="match status" value="1"/>
</dbReference>
<dbReference type="InterPro" id="IPR001789">
    <property type="entry name" value="Sig_transdc_resp-reg_receiver"/>
</dbReference>
<dbReference type="EMBL" id="FQXV01000001">
    <property type="protein sequence ID" value="SHH65370.1"/>
    <property type="molecule type" value="Genomic_DNA"/>
</dbReference>